<name>S2J9Y1_MUCC1</name>
<evidence type="ECO:0000313" key="1">
    <source>
        <dbReference type="EMBL" id="EPB86464.1"/>
    </source>
</evidence>
<evidence type="ECO:0008006" key="3">
    <source>
        <dbReference type="Google" id="ProtNLM"/>
    </source>
</evidence>
<protein>
    <recommendedName>
        <fullName evidence="3">F-box domain-containing protein</fullName>
    </recommendedName>
</protein>
<dbReference type="OMA" id="RYYTSKA"/>
<dbReference type="VEuPathDB" id="FungiDB:HMPREF1544_06732"/>
<sequence>MLAINTFPNEIIIQILAQPAIDLRTLGAIMTVSSKLRRLVLHVLIEYRLPALLLALTVEQEGKSRITTNYRFSHLCPTSLTILLTADKPKTTRYYTSKACPVVRSMAIKDASNSSSDSPCAIPHMYYPQSSKKLSAQKEGLHVLQASTWKLAYNITNIQKPEYYLTPVSVAVEFGHLITVESVNRPVDHSPRNYSLFAKLNKVKRCATGLFST</sequence>
<gene>
    <name evidence="1" type="ORF">HMPREF1544_06732</name>
</gene>
<accession>S2J9Y1</accession>
<dbReference type="Proteomes" id="UP000014254">
    <property type="component" value="Unassembled WGS sequence"/>
</dbReference>
<proteinExistence type="predicted"/>
<dbReference type="eggNOG" id="ENOG502RAC6">
    <property type="taxonomic scope" value="Eukaryota"/>
</dbReference>
<keyword evidence="2" id="KW-1185">Reference proteome</keyword>
<dbReference type="OrthoDB" id="2266906at2759"/>
<organism evidence="1 2">
    <name type="scientific">Mucor circinelloides f. circinelloides (strain 1006PhL)</name>
    <name type="common">Mucormycosis agent</name>
    <name type="synonym">Calyptromyces circinelloides</name>
    <dbReference type="NCBI Taxonomy" id="1220926"/>
    <lineage>
        <taxon>Eukaryota</taxon>
        <taxon>Fungi</taxon>
        <taxon>Fungi incertae sedis</taxon>
        <taxon>Mucoromycota</taxon>
        <taxon>Mucoromycotina</taxon>
        <taxon>Mucoromycetes</taxon>
        <taxon>Mucorales</taxon>
        <taxon>Mucorineae</taxon>
        <taxon>Mucoraceae</taxon>
        <taxon>Mucor</taxon>
    </lineage>
</organism>
<reference evidence="2" key="1">
    <citation type="submission" date="2013-05" db="EMBL/GenBank/DDBJ databases">
        <title>The Genome sequence of Mucor circinelloides f. circinelloides 1006PhL.</title>
        <authorList>
            <consortium name="The Broad Institute Genomics Platform"/>
            <person name="Cuomo C."/>
            <person name="Earl A."/>
            <person name="Findley K."/>
            <person name="Lee S.C."/>
            <person name="Walker B."/>
            <person name="Young S."/>
            <person name="Zeng Q."/>
            <person name="Gargeya S."/>
            <person name="Fitzgerald M."/>
            <person name="Haas B."/>
            <person name="Abouelleil A."/>
            <person name="Allen A.W."/>
            <person name="Alvarado L."/>
            <person name="Arachchi H.M."/>
            <person name="Berlin A.M."/>
            <person name="Chapman S.B."/>
            <person name="Gainer-Dewar J."/>
            <person name="Goldberg J."/>
            <person name="Griggs A."/>
            <person name="Gujja S."/>
            <person name="Hansen M."/>
            <person name="Howarth C."/>
            <person name="Imamovic A."/>
            <person name="Ireland A."/>
            <person name="Larimer J."/>
            <person name="McCowan C."/>
            <person name="Murphy C."/>
            <person name="Pearson M."/>
            <person name="Poon T.W."/>
            <person name="Priest M."/>
            <person name="Roberts A."/>
            <person name="Saif S."/>
            <person name="Shea T."/>
            <person name="Sisk P."/>
            <person name="Sykes S."/>
            <person name="Wortman J."/>
            <person name="Nusbaum C."/>
            <person name="Birren B."/>
        </authorList>
    </citation>
    <scope>NUCLEOTIDE SEQUENCE [LARGE SCALE GENOMIC DNA]</scope>
    <source>
        <strain evidence="2">1006PhL</strain>
    </source>
</reference>
<dbReference type="InParanoid" id="S2J9Y1"/>
<dbReference type="AlphaFoldDB" id="S2J9Y1"/>
<evidence type="ECO:0000313" key="2">
    <source>
        <dbReference type="Proteomes" id="UP000014254"/>
    </source>
</evidence>
<dbReference type="EMBL" id="KE123988">
    <property type="protein sequence ID" value="EPB86464.1"/>
    <property type="molecule type" value="Genomic_DNA"/>
</dbReference>